<reference evidence="4 5" key="1">
    <citation type="submission" date="2020-12" db="EMBL/GenBank/DDBJ databases">
        <authorList>
            <person name="Awala S.I."/>
            <person name="Gwak J.-H."/>
            <person name="Kim S.-J."/>
            <person name="Rhee S.-K."/>
        </authorList>
    </citation>
    <scope>NUCLEOTIDE SEQUENCE [LARGE SCALE GENOMIC DNA]</scope>
    <source>
        <strain evidence="4 5">IT5</strain>
    </source>
</reference>
<dbReference type="SUPFAM" id="SSF55120">
    <property type="entry name" value="Pseudouridine synthase"/>
    <property type="match status" value="1"/>
</dbReference>
<protein>
    <submittedName>
        <fullName evidence="4">RluA family pseudouridine synthase</fullName>
    </submittedName>
</protein>
<dbReference type="CDD" id="cd02869">
    <property type="entry name" value="PseudoU_synth_RluA_like"/>
    <property type="match status" value="1"/>
</dbReference>
<dbReference type="InterPro" id="IPR050188">
    <property type="entry name" value="RluA_PseudoU_synthase"/>
</dbReference>
<dbReference type="PROSITE" id="PS01129">
    <property type="entry name" value="PSI_RLU"/>
    <property type="match status" value="1"/>
</dbReference>
<dbReference type="EMBL" id="CP065956">
    <property type="protein sequence ID" value="QSR86206.1"/>
    <property type="molecule type" value="Genomic_DNA"/>
</dbReference>
<evidence type="ECO:0000313" key="4">
    <source>
        <dbReference type="EMBL" id="QSR86206.1"/>
    </source>
</evidence>
<sequence>MISPEPPYLPRIVEECQDYLIVDKPPFLLSHPTRKKKGPSILEWLQNLNPAIPFKLIHRLDRETSGLLVVAKNSAAAAYFGRQMEKRLIQKGYLAISWGELKADYLKIEAPLGYLGGAKGNEIVIRQGIVPHGTQSVTEIYPLGHGGGYSLLWVRPLTGKLHQIRVHLSTIRHPVVGDKLYGPNPSFFLEFAKRGWTEEMEKVLLLPRHALHAAYLSFFWKGEKKQFYSPLPEDLKKFLGLVQNLSKLQLNNPILANDPWGKILKELA</sequence>
<dbReference type="InterPro" id="IPR006145">
    <property type="entry name" value="PsdUridine_synth_RsuA/RluA"/>
</dbReference>
<dbReference type="PANTHER" id="PTHR21600">
    <property type="entry name" value="MITOCHONDRIAL RNA PSEUDOURIDINE SYNTHASE"/>
    <property type="match status" value="1"/>
</dbReference>
<accession>A0ABX7PU64</accession>
<organism evidence="4 5">
    <name type="scientific">Candidatus Methylacidiphilum infernorum</name>
    <dbReference type="NCBI Taxonomy" id="511746"/>
    <lineage>
        <taxon>Bacteria</taxon>
        <taxon>Pseudomonadati</taxon>
        <taxon>Verrucomicrobiota</taxon>
        <taxon>Methylacidiphilae</taxon>
        <taxon>Methylacidiphilales</taxon>
        <taxon>Methylacidiphilaceae</taxon>
        <taxon>Methylacidiphilum (ex Ratnadevi et al. 2023)</taxon>
    </lineage>
</organism>
<dbReference type="Gene3D" id="3.30.2350.10">
    <property type="entry name" value="Pseudouridine synthase"/>
    <property type="match status" value="1"/>
</dbReference>
<dbReference type="InterPro" id="IPR006224">
    <property type="entry name" value="PsdUridine_synth_RluA-like_CS"/>
</dbReference>
<proteinExistence type="inferred from homology"/>
<evidence type="ECO:0000256" key="1">
    <source>
        <dbReference type="ARBA" id="ARBA00010876"/>
    </source>
</evidence>
<dbReference type="RefSeq" id="WP_206844839.1">
    <property type="nucleotide sequence ID" value="NZ_CP065956.1"/>
</dbReference>
<evidence type="ECO:0000256" key="2">
    <source>
        <dbReference type="ARBA" id="ARBA00023235"/>
    </source>
</evidence>
<evidence type="ECO:0000313" key="5">
    <source>
        <dbReference type="Proteomes" id="UP000663088"/>
    </source>
</evidence>
<keyword evidence="2" id="KW-0413">Isomerase</keyword>
<keyword evidence="5" id="KW-1185">Reference proteome</keyword>
<comment type="similarity">
    <text evidence="1">Belongs to the pseudouridine synthase RluA family.</text>
</comment>
<evidence type="ECO:0000259" key="3">
    <source>
        <dbReference type="Pfam" id="PF00849"/>
    </source>
</evidence>
<dbReference type="Pfam" id="PF00849">
    <property type="entry name" value="PseudoU_synth_2"/>
    <property type="match status" value="1"/>
</dbReference>
<dbReference type="Proteomes" id="UP000663088">
    <property type="component" value="Chromosome"/>
</dbReference>
<dbReference type="InterPro" id="IPR020103">
    <property type="entry name" value="PsdUridine_synth_cat_dom_sf"/>
</dbReference>
<dbReference type="PANTHER" id="PTHR21600:SF44">
    <property type="entry name" value="RIBOSOMAL LARGE SUBUNIT PSEUDOURIDINE SYNTHASE D"/>
    <property type="match status" value="1"/>
</dbReference>
<feature type="domain" description="Pseudouridine synthase RsuA/RluA-like" evidence="3">
    <location>
        <begin position="18"/>
        <end position="169"/>
    </location>
</feature>
<name>A0ABX7PU64_9BACT</name>
<gene>
    <name evidence="4" type="ORF">EM20IM_06760</name>
</gene>